<dbReference type="InterPro" id="IPR003770">
    <property type="entry name" value="MLTG-like"/>
</dbReference>
<comment type="function">
    <text evidence="7">Functions as a peptidoglycan terminase that cleaves nascent peptidoglycan strands endolytically to terminate their elongation.</text>
</comment>
<keyword evidence="5 7" id="KW-0456">Lyase</keyword>
<dbReference type="Gene3D" id="3.30.160.60">
    <property type="entry name" value="Classic Zinc Finger"/>
    <property type="match status" value="1"/>
</dbReference>
<dbReference type="Gene3D" id="3.30.1490.480">
    <property type="entry name" value="Endolytic murein transglycosylase"/>
    <property type="match status" value="1"/>
</dbReference>
<dbReference type="PANTHER" id="PTHR30518">
    <property type="entry name" value="ENDOLYTIC MUREIN TRANSGLYCOSYLASE"/>
    <property type="match status" value="1"/>
</dbReference>
<comment type="catalytic activity">
    <reaction evidence="7">
        <text>a peptidoglycan chain = a peptidoglycan chain with N-acetyl-1,6-anhydromuramyl-[peptide] at the reducing end + a peptidoglycan chain with N-acetylglucosamine at the non-reducing end.</text>
        <dbReference type="EC" id="4.2.2.29"/>
    </reaction>
</comment>
<evidence type="ECO:0000313" key="9">
    <source>
        <dbReference type="Proteomes" id="UP000193570"/>
    </source>
</evidence>
<comment type="similarity">
    <text evidence="7">Belongs to the transglycosylase MltG family.</text>
</comment>
<name>A0A1X6Z8C7_9RHOB</name>
<dbReference type="HAMAP" id="MF_02065">
    <property type="entry name" value="MltG"/>
    <property type="match status" value="1"/>
</dbReference>
<dbReference type="GO" id="GO:0071555">
    <property type="term" value="P:cell wall organization"/>
    <property type="evidence" value="ECO:0007669"/>
    <property type="project" value="UniProtKB-KW"/>
</dbReference>
<dbReference type="NCBIfam" id="TIGR00247">
    <property type="entry name" value="endolytic transglycosylase MltG"/>
    <property type="match status" value="1"/>
</dbReference>
<keyword evidence="3 7" id="KW-1133">Transmembrane helix</keyword>
<dbReference type="CDD" id="cd08010">
    <property type="entry name" value="MltG_like"/>
    <property type="match status" value="1"/>
</dbReference>
<keyword evidence="1 7" id="KW-1003">Cell membrane</keyword>
<feature type="site" description="Important for catalytic activity" evidence="7">
    <location>
        <position position="258"/>
    </location>
</feature>
<dbReference type="GO" id="GO:0005886">
    <property type="term" value="C:plasma membrane"/>
    <property type="evidence" value="ECO:0007669"/>
    <property type="project" value="UniProtKB-UniRule"/>
</dbReference>
<evidence type="ECO:0000256" key="2">
    <source>
        <dbReference type="ARBA" id="ARBA00022692"/>
    </source>
</evidence>
<keyword evidence="9" id="KW-1185">Reference proteome</keyword>
<evidence type="ECO:0000313" key="8">
    <source>
        <dbReference type="EMBL" id="SLN43623.1"/>
    </source>
</evidence>
<dbReference type="PANTHER" id="PTHR30518:SF2">
    <property type="entry name" value="ENDOLYTIC MUREIN TRANSGLYCOSYLASE"/>
    <property type="match status" value="1"/>
</dbReference>
<organism evidence="8 9">
    <name type="scientific">Roseivivax jejudonensis</name>
    <dbReference type="NCBI Taxonomy" id="1529041"/>
    <lineage>
        <taxon>Bacteria</taxon>
        <taxon>Pseudomonadati</taxon>
        <taxon>Pseudomonadota</taxon>
        <taxon>Alphaproteobacteria</taxon>
        <taxon>Rhodobacterales</taxon>
        <taxon>Roseobacteraceae</taxon>
        <taxon>Roseivivax</taxon>
    </lineage>
</organism>
<protein>
    <recommendedName>
        <fullName evidence="7">Endolytic murein transglycosylase</fullName>
        <ecNumber evidence="7">4.2.2.29</ecNumber>
    </recommendedName>
    <alternativeName>
        <fullName evidence="7">Peptidoglycan lytic transglycosylase</fullName>
    </alternativeName>
    <alternativeName>
        <fullName evidence="7">Peptidoglycan polymerization terminase</fullName>
    </alternativeName>
</protein>
<evidence type="ECO:0000256" key="1">
    <source>
        <dbReference type="ARBA" id="ARBA00022475"/>
    </source>
</evidence>
<keyword evidence="2 7" id="KW-0812">Transmembrane</keyword>
<evidence type="ECO:0000256" key="4">
    <source>
        <dbReference type="ARBA" id="ARBA00023136"/>
    </source>
</evidence>
<sequence length="387" mass="41646">MWRHIASNALTFLVVLVFVGGGALIWAQRSYQEAGPLTEPICLDVPRGTNISRVSEDLEGQGAVSSSVLFRLGADYADKSAQLKAGSYLVPEGASMAEIVDIVTRGGASTCGTEVVYRIGVTAAAVEVREVDPATGRFAEVMEFDPASEEPPERFAEVRDASGTRFRVALAEGVTSWQVVEELNSVDVLEGEVEVPAEGSLAPDSYEIVPGDSRADLIDRMQQAQETILAEAWANRADELPLETPADALILASIVEKETGVAEERPQVASVFVNRLRRGMRLQTDPTVIYGITEGEGTLGRGIRQSELRAATPYNTYVIEGLPPTPIANPGRAAIEAALNPAETSYVFFVADGTGGHAFAETLDEHNRNVARWREIEAERASETEAN</sequence>
<dbReference type="EC" id="4.2.2.29" evidence="7"/>
<dbReference type="Pfam" id="PF02618">
    <property type="entry name" value="YceG"/>
    <property type="match status" value="1"/>
</dbReference>
<dbReference type="Proteomes" id="UP000193570">
    <property type="component" value="Unassembled WGS sequence"/>
</dbReference>
<evidence type="ECO:0000256" key="6">
    <source>
        <dbReference type="ARBA" id="ARBA00023316"/>
    </source>
</evidence>
<dbReference type="GO" id="GO:0008932">
    <property type="term" value="F:lytic endotransglycosylase activity"/>
    <property type="evidence" value="ECO:0007669"/>
    <property type="project" value="UniProtKB-UniRule"/>
</dbReference>
<dbReference type="GO" id="GO:0009252">
    <property type="term" value="P:peptidoglycan biosynthetic process"/>
    <property type="evidence" value="ECO:0007669"/>
    <property type="project" value="UniProtKB-UniRule"/>
</dbReference>
<dbReference type="RefSeq" id="WP_085791856.1">
    <property type="nucleotide sequence ID" value="NZ_FWFK01000003.1"/>
</dbReference>
<keyword evidence="6 7" id="KW-0961">Cell wall biogenesis/degradation</keyword>
<keyword evidence="7" id="KW-0997">Cell inner membrane</keyword>
<dbReference type="OrthoDB" id="9814591at2"/>
<dbReference type="AlphaFoldDB" id="A0A1X6Z8C7"/>
<gene>
    <name evidence="7" type="primary">mltG</name>
    <name evidence="8" type="ORF">ROJ8625_02168</name>
</gene>
<reference evidence="8 9" key="1">
    <citation type="submission" date="2017-03" db="EMBL/GenBank/DDBJ databases">
        <authorList>
            <person name="Afonso C.L."/>
            <person name="Miller P.J."/>
            <person name="Scott M.A."/>
            <person name="Spackman E."/>
            <person name="Goraichik I."/>
            <person name="Dimitrov K.M."/>
            <person name="Suarez D.L."/>
            <person name="Swayne D.E."/>
        </authorList>
    </citation>
    <scope>NUCLEOTIDE SEQUENCE [LARGE SCALE GENOMIC DNA]</scope>
    <source>
        <strain evidence="8 9">CECT 8625</strain>
    </source>
</reference>
<proteinExistence type="inferred from homology"/>
<dbReference type="EMBL" id="FWFK01000003">
    <property type="protein sequence ID" value="SLN43623.1"/>
    <property type="molecule type" value="Genomic_DNA"/>
</dbReference>
<accession>A0A1X6Z8C7</accession>
<keyword evidence="4 7" id="KW-0472">Membrane</keyword>
<evidence type="ECO:0000256" key="5">
    <source>
        <dbReference type="ARBA" id="ARBA00023239"/>
    </source>
</evidence>
<evidence type="ECO:0000256" key="3">
    <source>
        <dbReference type="ARBA" id="ARBA00022989"/>
    </source>
</evidence>
<evidence type="ECO:0000256" key="7">
    <source>
        <dbReference type="HAMAP-Rule" id="MF_02065"/>
    </source>
</evidence>